<name>A0A7M2RJ10_9FIRM</name>
<dbReference type="GO" id="GO:0016788">
    <property type="term" value="F:hydrolase activity, acting on ester bonds"/>
    <property type="evidence" value="ECO:0007669"/>
    <property type="project" value="InterPro"/>
</dbReference>
<feature type="binding site" evidence="3">
    <location>
        <position position="92"/>
    </location>
    <ligand>
        <name>a divalent metal cation</name>
        <dbReference type="ChEBI" id="CHEBI:60240"/>
        <label>1</label>
    </ligand>
</feature>
<protein>
    <submittedName>
        <fullName evidence="4">TatD family hydrolase</fullName>
    </submittedName>
</protein>
<organism evidence="4 5">
    <name type="scientific">Blautia liquoris</name>
    <dbReference type="NCBI Taxonomy" id="2779518"/>
    <lineage>
        <taxon>Bacteria</taxon>
        <taxon>Bacillati</taxon>
        <taxon>Bacillota</taxon>
        <taxon>Clostridia</taxon>
        <taxon>Lachnospirales</taxon>
        <taxon>Lachnospiraceae</taxon>
        <taxon>Blautia</taxon>
    </lineage>
</organism>
<dbReference type="GO" id="GO:0004536">
    <property type="term" value="F:DNA nuclease activity"/>
    <property type="evidence" value="ECO:0007669"/>
    <property type="project" value="InterPro"/>
</dbReference>
<evidence type="ECO:0000313" key="4">
    <source>
        <dbReference type="EMBL" id="QOV19342.1"/>
    </source>
</evidence>
<dbReference type="InterPro" id="IPR015991">
    <property type="entry name" value="TatD/YcfH-like"/>
</dbReference>
<dbReference type="EMBL" id="CP063304">
    <property type="protein sequence ID" value="QOV19342.1"/>
    <property type="molecule type" value="Genomic_DNA"/>
</dbReference>
<dbReference type="RefSeq" id="WP_193735662.1">
    <property type="nucleotide sequence ID" value="NZ_CP063304.1"/>
</dbReference>
<evidence type="ECO:0000256" key="1">
    <source>
        <dbReference type="ARBA" id="ARBA00022723"/>
    </source>
</evidence>
<accession>A0A7M2RJ10</accession>
<dbReference type="GO" id="GO:0046872">
    <property type="term" value="F:metal ion binding"/>
    <property type="evidence" value="ECO:0007669"/>
    <property type="project" value="UniProtKB-KW"/>
</dbReference>
<dbReference type="Pfam" id="PF01026">
    <property type="entry name" value="TatD_DNase"/>
    <property type="match status" value="1"/>
</dbReference>
<dbReference type="Gene3D" id="3.20.20.140">
    <property type="entry name" value="Metal-dependent hydrolases"/>
    <property type="match status" value="1"/>
</dbReference>
<keyword evidence="1 3" id="KW-0479">Metal-binding</keyword>
<feature type="binding site" evidence="3">
    <location>
        <position position="203"/>
    </location>
    <ligand>
        <name>a divalent metal cation</name>
        <dbReference type="ChEBI" id="CHEBI:60240"/>
        <label>1</label>
    </ligand>
</feature>
<keyword evidence="2 4" id="KW-0378">Hydrolase</keyword>
<feature type="binding site" evidence="3">
    <location>
        <position position="128"/>
    </location>
    <ligand>
        <name>a divalent metal cation</name>
        <dbReference type="ChEBI" id="CHEBI:60240"/>
        <label>2</label>
    </ligand>
</feature>
<reference evidence="4 5" key="1">
    <citation type="submission" date="2020-10" db="EMBL/GenBank/DDBJ databases">
        <title>Blautia liquoris sp.nov., isolated from the mud in a fermentation cellar used for the production of Chinese strong-flavoured liquor.</title>
        <authorList>
            <person name="Lu L."/>
        </authorList>
    </citation>
    <scope>NUCLEOTIDE SEQUENCE [LARGE SCALE GENOMIC DNA]</scope>
    <source>
        <strain evidence="4 5">LZLJ-3</strain>
    </source>
</reference>
<dbReference type="PANTHER" id="PTHR46124:SF2">
    <property type="entry name" value="D-AMINOACYL-TRNA DEACYLASE"/>
    <property type="match status" value="1"/>
</dbReference>
<feature type="binding site" evidence="3">
    <location>
        <position position="6"/>
    </location>
    <ligand>
        <name>a divalent metal cation</name>
        <dbReference type="ChEBI" id="CHEBI:60240"/>
        <label>1</label>
    </ligand>
</feature>
<dbReference type="PANTHER" id="PTHR46124">
    <property type="entry name" value="D-AMINOACYL-TRNA DEACYLASE"/>
    <property type="match status" value="1"/>
</dbReference>
<dbReference type="KEGG" id="bliq:INP51_15625"/>
<dbReference type="SUPFAM" id="SSF51556">
    <property type="entry name" value="Metallo-dependent hydrolases"/>
    <property type="match status" value="1"/>
</dbReference>
<feature type="binding site" evidence="3">
    <location>
        <position position="8"/>
    </location>
    <ligand>
        <name>a divalent metal cation</name>
        <dbReference type="ChEBI" id="CHEBI:60240"/>
        <label>1</label>
    </ligand>
</feature>
<dbReference type="InterPro" id="IPR032466">
    <property type="entry name" value="Metal_Hydrolase"/>
</dbReference>
<dbReference type="NCBIfam" id="TIGR00010">
    <property type="entry name" value="YchF/TatD family DNA exonuclease"/>
    <property type="match status" value="1"/>
</dbReference>
<dbReference type="Proteomes" id="UP000593601">
    <property type="component" value="Chromosome"/>
</dbReference>
<keyword evidence="5" id="KW-1185">Reference proteome</keyword>
<proteinExistence type="predicted"/>
<dbReference type="InterPro" id="IPR001130">
    <property type="entry name" value="TatD-like"/>
</dbReference>
<gene>
    <name evidence="4" type="ORF">INP51_15625</name>
</gene>
<evidence type="ECO:0000256" key="2">
    <source>
        <dbReference type="ARBA" id="ARBA00022801"/>
    </source>
</evidence>
<feature type="binding site" evidence="3">
    <location>
        <position position="153"/>
    </location>
    <ligand>
        <name>a divalent metal cation</name>
        <dbReference type="ChEBI" id="CHEBI:60240"/>
        <label>2</label>
    </ligand>
</feature>
<dbReference type="PIRSF" id="PIRSF005902">
    <property type="entry name" value="DNase_TatD"/>
    <property type="match status" value="1"/>
</dbReference>
<dbReference type="AlphaFoldDB" id="A0A7M2RJ10"/>
<sequence length="258" mass="29780">MIFETHAHYDDEAFDDDRKAVLDSLNDHGIGRVINVCSSLESLTTTEQLMEQYPFIYGAFGLHPDETGNLNEEIIERIRRLARKKKAAAIGEIGLDYYWNKENHEEQIYWFERQMELANRVKLPIIVHSRDAALDTLHSMKKLHADEIGGVLHCFSYSREMAREYLSMGFYLGIGGVVTFKNGRKMKEVVNYAPLDRILLETDSPYLAPEPNRGKRNSSLNLPYIAQMIAEIKHIDYEEVIQVTEKNAERLFVKKQPA</sequence>
<evidence type="ECO:0000313" key="5">
    <source>
        <dbReference type="Proteomes" id="UP000593601"/>
    </source>
</evidence>
<evidence type="ECO:0000256" key="3">
    <source>
        <dbReference type="PIRSR" id="PIRSR005902-1"/>
    </source>
</evidence>
<dbReference type="FunFam" id="3.20.20.140:FF:000005">
    <property type="entry name" value="TatD family hydrolase"/>
    <property type="match status" value="1"/>
</dbReference>
<dbReference type="CDD" id="cd01310">
    <property type="entry name" value="TatD_DNAse"/>
    <property type="match status" value="1"/>
</dbReference>